<dbReference type="InterPro" id="IPR036415">
    <property type="entry name" value="Lamin_tail_dom_sf"/>
</dbReference>
<gene>
    <name evidence="3" type="ORF">DES47_102689</name>
</gene>
<dbReference type="RefSeq" id="WP_133700366.1">
    <property type="nucleotide sequence ID" value="NZ_SNXS01000002.1"/>
</dbReference>
<dbReference type="EMBL" id="SNXS01000002">
    <property type="protein sequence ID" value="TDP72943.1"/>
    <property type="molecule type" value="Genomic_DNA"/>
</dbReference>
<protein>
    <recommendedName>
        <fullName evidence="2">LTD domain-containing protein</fullName>
    </recommendedName>
</protein>
<dbReference type="PANTHER" id="PTHR42834">
    <property type="entry name" value="ENDONUCLEASE/EXONUCLEASE/PHOSPHATASE FAMILY PROTEIN (AFU_ORTHOLOGUE AFUA_3G09210)"/>
    <property type="match status" value="1"/>
</dbReference>
<dbReference type="Pfam" id="PF00932">
    <property type="entry name" value="LTD"/>
    <property type="match status" value="1"/>
</dbReference>
<dbReference type="Pfam" id="PF00353">
    <property type="entry name" value="HemolysinCabind"/>
    <property type="match status" value="1"/>
</dbReference>
<dbReference type="Gene3D" id="2.150.10.10">
    <property type="entry name" value="Serralysin-like metalloprotease, C-terminal"/>
    <property type="match status" value="1"/>
</dbReference>
<dbReference type="InterPro" id="IPR011049">
    <property type="entry name" value="Serralysin-like_metalloprot_C"/>
</dbReference>
<dbReference type="InterPro" id="IPR001322">
    <property type="entry name" value="Lamin_tail_dom"/>
</dbReference>
<dbReference type="InterPro" id="IPR036691">
    <property type="entry name" value="Endo/exonu/phosph_ase_sf"/>
</dbReference>
<feature type="domain" description="LTD" evidence="2">
    <location>
        <begin position="15"/>
        <end position="149"/>
    </location>
</feature>
<dbReference type="SUPFAM" id="SSF51120">
    <property type="entry name" value="beta-Roll"/>
    <property type="match status" value="1"/>
</dbReference>
<dbReference type="CDD" id="cd10283">
    <property type="entry name" value="MnuA_DNase1-like"/>
    <property type="match status" value="1"/>
</dbReference>
<evidence type="ECO:0000259" key="2">
    <source>
        <dbReference type="PROSITE" id="PS51841"/>
    </source>
</evidence>
<dbReference type="InterPro" id="IPR019960">
    <property type="entry name" value="T1SS_VCA0849"/>
</dbReference>
<dbReference type="PANTHER" id="PTHR42834:SF1">
    <property type="entry name" value="ENDONUCLEASE_EXONUCLEASE_PHOSPHATASE FAMILY PROTEIN (AFU_ORTHOLOGUE AFUA_3G09210)"/>
    <property type="match status" value="1"/>
</dbReference>
<dbReference type="OrthoDB" id="9800417at2"/>
<dbReference type="NCBIfam" id="NF033681">
    <property type="entry name" value="ExeM_NucH_DNase"/>
    <property type="match status" value="1"/>
</dbReference>
<evidence type="ECO:0000313" key="4">
    <source>
        <dbReference type="Proteomes" id="UP000295361"/>
    </source>
</evidence>
<dbReference type="InterPro" id="IPR047971">
    <property type="entry name" value="ExeM-like"/>
</dbReference>
<dbReference type="NCBIfam" id="TIGR03661">
    <property type="entry name" value="T1SS_VCA0849"/>
    <property type="match status" value="1"/>
</dbReference>
<dbReference type="PROSITE" id="PS51841">
    <property type="entry name" value="LTD"/>
    <property type="match status" value="1"/>
</dbReference>
<feature type="chain" id="PRO_5020542967" description="LTD domain-containing protein" evidence="1">
    <location>
        <begin position="22"/>
        <end position="1021"/>
    </location>
</feature>
<dbReference type="GO" id="GO:0005509">
    <property type="term" value="F:calcium ion binding"/>
    <property type="evidence" value="ECO:0007669"/>
    <property type="project" value="InterPro"/>
</dbReference>
<dbReference type="GO" id="GO:0003824">
    <property type="term" value="F:catalytic activity"/>
    <property type="evidence" value="ECO:0007669"/>
    <property type="project" value="InterPro"/>
</dbReference>
<dbReference type="CDD" id="cd04486">
    <property type="entry name" value="YhcR_OBF_like"/>
    <property type="match status" value="1"/>
</dbReference>
<keyword evidence="1" id="KW-0732">Signal</keyword>
<organism evidence="3 4">
    <name type="scientific">Roseateles toxinivorans</name>
    <dbReference type="NCBI Taxonomy" id="270368"/>
    <lineage>
        <taxon>Bacteria</taxon>
        <taxon>Pseudomonadati</taxon>
        <taxon>Pseudomonadota</taxon>
        <taxon>Betaproteobacteria</taxon>
        <taxon>Burkholderiales</taxon>
        <taxon>Sphaerotilaceae</taxon>
        <taxon>Roseateles</taxon>
    </lineage>
</organism>
<dbReference type="Proteomes" id="UP000295361">
    <property type="component" value="Unassembled WGS sequence"/>
</dbReference>
<dbReference type="InterPro" id="IPR001343">
    <property type="entry name" value="Hemolysn_Ca-bd"/>
</dbReference>
<evidence type="ECO:0000256" key="1">
    <source>
        <dbReference type="SAM" id="SignalP"/>
    </source>
</evidence>
<dbReference type="SUPFAM" id="SSF74853">
    <property type="entry name" value="Lamin A/C globular tail domain"/>
    <property type="match status" value="1"/>
</dbReference>
<accession>A0A4R6QQE8</accession>
<proteinExistence type="predicted"/>
<dbReference type="SUPFAM" id="SSF56219">
    <property type="entry name" value="DNase I-like"/>
    <property type="match status" value="1"/>
</dbReference>
<evidence type="ECO:0000313" key="3">
    <source>
        <dbReference type="EMBL" id="TDP72943.1"/>
    </source>
</evidence>
<dbReference type="InterPro" id="IPR005135">
    <property type="entry name" value="Endo/exonuclease/phosphatase"/>
</dbReference>
<dbReference type="Pfam" id="PF03372">
    <property type="entry name" value="Exo_endo_phos"/>
    <property type="match status" value="1"/>
</dbReference>
<comment type="caution">
    <text evidence="3">The sequence shown here is derived from an EMBL/GenBank/DDBJ whole genome shotgun (WGS) entry which is preliminary data.</text>
</comment>
<dbReference type="PROSITE" id="PS00330">
    <property type="entry name" value="HEMOLYSIN_CALCIUM"/>
    <property type="match status" value="1"/>
</dbReference>
<dbReference type="Gene3D" id="3.60.10.10">
    <property type="entry name" value="Endonuclease/exonuclease/phosphatase"/>
    <property type="match status" value="1"/>
</dbReference>
<dbReference type="AlphaFoldDB" id="A0A4R6QQE8"/>
<feature type="signal peptide" evidence="1">
    <location>
        <begin position="1"/>
        <end position="21"/>
    </location>
</feature>
<keyword evidence="4" id="KW-1185">Reference proteome</keyword>
<dbReference type="InterPro" id="IPR018511">
    <property type="entry name" value="Hemolysin-typ_Ca-bd_CS"/>
</dbReference>
<name>A0A4R6QQE8_9BURK</name>
<dbReference type="InParanoid" id="A0A4R6QQE8"/>
<reference evidence="3 4" key="1">
    <citation type="submission" date="2019-03" db="EMBL/GenBank/DDBJ databases">
        <title>Genomic Encyclopedia of Type Strains, Phase IV (KMG-IV): sequencing the most valuable type-strain genomes for metagenomic binning, comparative biology and taxonomic classification.</title>
        <authorList>
            <person name="Goeker M."/>
        </authorList>
    </citation>
    <scope>NUCLEOTIDE SEQUENCE [LARGE SCALE GENOMIC DNA]</scope>
    <source>
        <strain evidence="3 4">DSM 16998</strain>
    </source>
</reference>
<sequence>MKLKPLVSLLAAAFAAPAALASANGLVISQVYGGGGNSGATYRNDFIEVFNGGSAPVSVAGWSVQYAGAGGTTWQVTNLPAVTVQPGRYLLVQQAAGAGGTTDLPTPDATGTTAMGGTGGKVALVSNTTALSGANPSGGALVDLVGAGPSATGFETAPTAAISNTTAAIRKAAGCTDTDVNSTDFAIAAPTPRNSSAPANVCGGVVVDAPIVPECPDGSAAAGKPGLVTVTAKDADSIVTGATKVGTWPTGFSLDEVTPAAADGGSATAKISVAGDVAIGSYTMDLLWSNNEAQNATCSIKVAVSGATPIYTIQGSGSQSPLKDQTVSTGGVVTKLMGNGFYMQDSDGDGDPATSDGIFVFTSTAPTVAVGQKIALTAKVAEFNTGASAQSAANPVTQLTTVSGISVQSSGNAITPVEVDLTQLGADGLEPYEGMLVKLTGPLMVQQNFFLGRYGQLTVSGGERLMSPTNVLRPGVDAQALLTQNLRRTVILDDGSSAQNVNPTPYIGADNTVRAGDTTDAIVGVVDYGLATSSNAGATMYRIQPVATPVFARSNPRTAAPASSGGNVRVAGANVLNYFTTFTNGQNVLGQSGQGCTLGASNSASNCRGANNLAEYVRQRDKIVANLRALNADVIGLMEIQNNGNAATQTLVEALNTAVGATVYAAAPLPADTGTDAIRVSLIYKPATLGLISGSTLSDPHPVNNRPTFAQGFVAPNGERFAVVVNHLKSKGSCPGAGDPDADQGDLQGCFNATRVEQAQQLRNFVGQVQAAAGTPDVILLGDFNALAQEDPIHTLTQDGFVIDQLGRFNPNAYSYVFDGMAGRLDHALATPSITPKIVGANNWHINADEPTIIDYNQEFKQPVCATCGPDYYTPTAYRSSDHDPVILGLNLVKSVTGTGGRDVIVGTDGDDVIEGGAGADTLTGKGGRNQFVYSSAVDGGDTITDFKPGTDLLVLTKLLQNVGIVSADPLGQGFVTCSAGPLGAVIGVDTDGSAGALKSRAMVTLKGVSCAAINASSFKF</sequence>